<accession>A0ACC1T6A7</accession>
<protein>
    <submittedName>
        <fullName evidence="1">Uncharacterized protein</fullName>
    </submittedName>
</protein>
<reference evidence="1" key="1">
    <citation type="submission" date="2022-07" db="EMBL/GenBank/DDBJ databases">
        <title>Genome Sequence of Phlebia brevispora.</title>
        <authorList>
            <person name="Buettner E."/>
        </authorList>
    </citation>
    <scope>NUCLEOTIDE SEQUENCE</scope>
    <source>
        <strain evidence="1">MPL23</strain>
    </source>
</reference>
<dbReference type="EMBL" id="JANHOG010000460">
    <property type="protein sequence ID" value="KAJ3554137.1"/>
    <property type="molecule type" value="Genomic_DNA"/>
</dbReference>
<name>A0ACC1T6A7_9APHY</name>
<keyword evidence="2" id="KW-1185">Reference proteome</keyword>
<proteinExistence type="predicted"/>
<dbReference type="Proteomes" id="UP001148662">
    <property type="component" value="Unassembled WGS sequence"/>
</dbReference>
<gene>
    <name evidence="1" type="ORF">NM688_g3262</name>
</gene>
<sequence length="238" mass="25298">MALPKSEGRPRLDPESPPLKKSQSSLPPTRPWTQLESCIPPAMSILESRLGSQAAWVDPASLPKYGDASEIAGNAPDHVKQLTNNTLGAYGVGNVDAFAYSVGRKIRLVEVNTDQRGDKWEATAVAELIVSKDMLNGAGMMHGGCMCYIIDNCASFPLVALGLMQGVNGVGVSQALNVFFHAPCPLGAALRITSTSVTLGGRIMTSRCEVANKVSGRMVASALLSKMQPNAKRLPYED</sequence>
<evidence type="ECO:0000313" key="2">
    <source>
        <dbReference type="Proteomes" id="UP001148662"/>
    </source>
</evidence>
<evidence type="ECO:0000313" key="1">
    <source>
        <dbReference type="EMBL" id="KAJ3554137.1"/>
    </source>
</evidence>
<comment type="caution">
    <text evidence="1">The sequence shown here is derived from an EMBL/GenBank/DDBJ whole genome shotgun (WGS) entry which is preliminary data.</text>
</comment>
<organism evidence="1 2">
    <name type="scientific">Phlebia brevispora</name>
    <dbReference type="NCBI Taxonomy" id="194682"/>
    <lineage>
        <taxon>Eukaryota</taxon>
        <taxon>Fungi</taxon>
        <taxon>Dikarya</taxon>
        <taxon>Basidiomycota</taxon>
        <taxon>Agaricomycotina</taxon>
        <taxon>Agaricomycetes</taxon>
        <taxon>Polyporales</taxon>
        <taxon>Meruliaceae</taxon>
        <taxon>Phlebia</taxon>
    </lineage>
</organism>